<accession>A0A7X0HPH3</accession>
<proteinExistence type="predicted"/>
<dbReference type="EMBL" id="JACHGK010000002">
    <property type="protein sequence ID" value="MBB6444438.1"/>
    <property type="molecule type" value="Genomic_DNA"/>
</dbReference>
<dbReference type="AlphaFoldDB" id="A0A7X0HPH3"/>
<reference evidence="1 2" key="1">
    <citation type="submission" date="2020-08" db="EMBL/GenBank/DDBJ databases">
        <title>Genomic Encyclopedia of Type Strains, Phase IV (KMG-IV): sequencing the most valuable type-strain genomes for metagenomic binning, comparative biology and taxonomic classification.</title>
        <authorList>
            <person name="Goeker M."/>
        </authorList>
    </citation>
    <scope>NUCLEOTIDE SEQUENCE [LARGE SCALE GENOMIC DNA]</scope>
    <source>
        <strain evidence="1 2">DSM 5391</strain>
    </source>
</reference>
<evidence type="ECO:0000313" key="1">
    <source>
        <dbReference type="EMBL" id="MBB6444438.1"/>
    </source>
</evidence>
<sequence>MYHYRYAQFGRQRQPYHHQISAPPFHLQAQMPHFNQINSLESPSDWNGLGSPSSWNDQINPEGLWNPGGLAGFGSPGHPFNGTMPVNQKGLGNFGQMMGWGGLGGPAGWESYGNPMGWGNNMGQGLPGMFGGLFKVGKGALGGLGMLSNLISLGKFFY</sequence>
<evidence type="ECO:0000313" key="2">
    <source>
        <dbReference type="Proteomes" id="UP000531594"/>
    </source>
</evidence>
<dbReference type="RefSeq" id="WP_184523482.1">
    <property type="nucleotide sequence ID" value="NZ_JACHGK010000002.1"/>
</dbReference>
<dbReference type="Proteomes" id="UP000531594">
    <property type="component" value="Unassembled WGS sequence"/>
</dbReference>
<comment type="caution">
    <text evidence="1">The sequence shown here is derived from an EMBL/GenBank/DDBJ whole genome shotgun (WGS) entry which is preliminary data.</text>
</comment>
<gene>
    <name evidence="1" type="ORF">HNR53_001046</name>
</gene>
<name>A0A7X0HPH3_9BACI</name>
<organism evidence="1 2">
    <name type="scientific">Bacillus benzoevorans</name>
    <dbReference type="NCBI Taxonomy" id="1456"/>
    <lineage>
        <taxon>Bacteria</taxon>
        <taxon>Bacillati</taxon>
        <taxon>Bacillota</taxon>
        <taxon>Bacilli</taxon>
        <taxon>Bacillales</taxon>
        <taxon>Bacillaceae</taxon>
        <taxon>Bacillus</taxon>
    </lineage>
</organism>
<protein>
    <submittedName>
        <fullName evidence="1">Uncharacterized protein</fullName>
    </submittedName>
</protein>
<keyword evidence="2" id="KW-1185">Reference proteome</keyword>